<reference evidence="7" key="2">
    <citation type="submission" date="2020-09" db="EMBL/GenBank/DDBJ databases">
        <authorList>
            <person name="Sun Q."/>
            <person name="Zhou Y."/>
        </authorList>
    </citation>
    <scope>NUCLEOTIDE SEQUENCE</scope>
    <source>
        <strain evidence="7">CGMCC 1.15371</strain>
    </source>
</reference>
<dbReference type="PIRSF" id="PIRSF000103">
    <property type="entry name" value="HIBADH"/>
    <property type="match status" value="1"/>
</dbReference>
<evidence type="ECO:0000256" key="4">
    <source>
        <dbReference type="PIRSR" id="PIRSR000103-1"/>
    </source>
</evidence>
<name>A0A8J2VMI2_9BACL</name>
<dbReference type="InterPro" id="IPR051265">
    <property type="entry name" value="HIBADH-related_NP60_sf"/>
</dbReference>
<reference evidence="7" key="1">
    <citation type="journal article" date="2014" name="Int. J. Syst. Evol. Microbiol.">
        <title>Complete genome sequence of Corynebacterium casei LMG S-19264T (=DSM 44701T), isolated from a smear-ripened cheese.</title>
        <authorList>
            <consortium name="US DOE Joint Genome Institute (JGI-PGF)"/>
            <person name="Walter F."/>
            <person name="Albersmeier A."/>
            <person name="Kalinowski J."/>
            <person name="Ruckert C."/>
        </authorList>
    </citation>
    <scope>NUCLEOTIDE SEQUENCE</scope>
    <source>
        <strain evidence="7">CGMCC 1.15371</strain>
    </source>
</reference>
<dbReference type="InterPro" id="IPR008927">
    <property type="entry name" value="6-PGluconate_DH-like_C_sf"/>
</dbReference>
<keyword evidence="3" id="KW-0520">NAD</keyword>
<evidence type="ECO:0000313" key="7">
    <source>
        <dbReference type="EMBL" id="GGE32727.1"/>
    </source>
</evidence>
<evidence type="ECO:0000259" key="6">
    <source>
        <dbReference type="Pfam" id="PF14833"/>
    </source>
</evidence>
<feature type="domain" description="3-hydroxyisobutyrate dehydrogenase-like NAD-binding" evidence="6">
    <location>
        <begin position="167"/>
        <end position="268"/>
    </location>
</feature>
<organism evidence="7 8">
    <name type="scientific">Pullulanibacillus camelliae</name>
    <dbReference type="NCBI Taxonomy" id="1707096"/>
    <lineage>
        <taxon>Bacteria</taxon>
        <taxon>Bacillati</taxon>
        <taxon>Bacillota</taxon>
        <taxon>Bacilli</taxon>
        <taxon>Bacillales</taxon>
        <taxon>Sporolactobacillaceae</taxon>
        <taxon>Pullulanibacillus</taxon>
    </lineage>
</organism>
<dbReference type="Gene3D" id="1.10.1040.10">
    <property type="entry name" value="N-(1-d-carboxylethyl)-l-norvaline Dehydrogenase, domain 2"/>
    <property type="match status" value="1"/>
</dbReference>
<dbReference type="AlphaFoldDB" id="A0A8J2VMI2"/>
<keyword evidence="8" id="KW-1185">Reference proteome</keyword>
<accession>A0A8J2VMI2</accession>
<comment type="similarity">
    <text evidence="1">Belongs to the HIBADH-related family.</text>
</comment>
<sequence length="269" mass="28573">MNKGIGFIGLGHLGFPLAVNLMQAGYALRVYNRTASKAEPLVAQGAQRMDQPADTVTTGGIVMSIVWDDASLESVVTSPGFLERLGENGLHISMTTVSPEMAQKLADKHAQHGSTYIEAPIFGRPEAVAAKQLLVPFAGLQEGKDRAKPLLEAMGAQGIFDFGEEVGAATLVKLVGNFLIGSAAYSMWEAVGVAKKNGVDPKAMLNMLTSTLFSAPIYKSYGNLVTEGTTLSFEKAIPMKDLGLLKKTAQPVDAPTPVSDLLYDLMEKA</sequence>
<dbReference type="Gene3D" id="3.40.50.720">
    <property type="entry name" value="NAD(P)-binding Rossmann-like Domain"/>
    <property type="match status" value="1"/>
</dbReference>
<feature type="active site" evidence="4">
    <location>
        <position position="173"/>
    </location>
</feature>
<dbReference type="InterPro" id="IPR036291">
    <property type="entry name" value="NAD(P)-bd_dom_sf"/>
</dbReference>
<dbReference type="InterPro" id="IPR013328">
    <property type="entry name" value="6PGD_dom2"/>
</dbReference>
<dbReference type="PANTHER" id="PTHR43580">
    <property type="entry name" value="OXIDOREDUCTASE GLYR1-RELATED"/>
    <property type="match status" value="1"/>
</dbReference>
<protein>
    <submittedName>
        <fullName evidence="7">Putative oxidoreductase YfjR</fullName>
    </submittedName>
</protein>
<dbReference type="GO" id="GO:0050661">
    <property type="term" value="F:NADP binding"/>
    <property type="evidence" value="ECO:0007669"/>
    <property type="project" value="InterPro"/>
</dbReference>
<dbReference type="PANTHER" id="PTHR43580:SF2">
    <property type="entry name" value="CYTOKINE-LIKE NUCLEAR FACTOR N-PAC"/>
    <property type="match status" value="1"/>
</dbReference>
<dbReference type="InterPro" id="IPR015815">
    <property type="entry name" value="HIBADH-related"/>
</dbReference>
<dbReference type="EMBL" id="BMIR01000003">
    <property type="protein sequence ID" value="GGE32727.1"/>
    <property type="molecule type" value="Genomic_DNA"/>
</dbReference>
<dbReference type="SUPFAM" id="SSF48179">
    <property type="entry name" value="6-phosphogluconate dehydrogenase C-terminal domain-like"/>
    <property type="match status" value="1"/>
</dbReference>
<evidence type="ECO:0000256" key="2">
    <source>
        <dbReference type="ARBA" id="ARBA00023002"/>
    </source>
</evidence>
<gene>
    <name evidence="7" type="primary">yfjR</name>
    <name evidence="7" type="ORF">GCM10011391_09240</name>
</gene>
<dbReference type="RefSeq" id="WP_188689848.1">
    <property type="nucleotide sequence ID" value="NZ_BMIR01000003.1"/>
</dbReference>
<evidence type="ECO:0000259" key="5">
    <source>
        <dbReference type="Pfam" id="PF03446"/>
    </source>
</evidence>
<evidence type="ECO:0000256" key="1">
    <source>
        <dbReference type="ARBA" id="ARBA00009080"/>
    </source>
</evidence>
<proteinExistence type="inferred from homology"/>
<dbReference type="InterPro" id="IPR006115">
    <property type="entry name" value="6PGDH_NADP-bd"/>
</dbReference>
<keyword evidence="2" id="KW-0560">Oxidoreductase</keyword>
<evidence type="ECO:0000256" key="3">
    <source>
        <dbReference type="ARBA" id="ARBA00023027"/>
    </source>
</evidence>
<dbReference type="GO" id="GO:0016491">
    <property type="term" value="F:oxidoreductase activity"/>
    <property type="evidence" value="ECO:0007669"/>
    <property type="project" value="UniProtKB-KW"/>
</dbReference>
<feature type="domain" description="6-phosphogluconate dehydrogenase NADP-binding" evidence="5">
    <location>
        <begin position="5"/>
        <end position="157"/>
    </location>
</feature>
<dbReference type="InterPro" id="IPR029154">
    <property type="entry name" value="HIBADH-like_NADP-bd"/>
</dbReference>
<dbReference type="Pfam" id="PF03446">
    <property type="entry name" value="NAD_binding_2"/>
    <property type="match status" value="1"/>
</dbReference>
<dbReference type="GO" id="GO:0051287">
    <property type="term" value="F:NAD binding"/>
    <property type="evidence" value="ECO:0007669"/>
    <property type="project" value="InterPro"/>
</dbReference>
<dbReference type="SUPFAM" id="SSF51735">
    <property type="entry name" value="NAD(P)-binding Rossmann-fold domains"/>
    <property type="match status" value="1"/>
</dbReference>
<evidence type="ECO:0000313" key="8">
    <source>
        <dbReference type="Proteomes" id="UP000628775"/>
    </source>
</evidence>
<dbReference type="Proteomes" id="UP000628775">
    <property type="component" value="Unassembled WGS sequence"/>
</dbReference>
<dbReference type="Pfam" id="PF14833">
    <property type="entry name" value="NAD_binding_11"/>
    <property type="match status" value="1"/>
</dbReference>
<comment type="caution">
    <text evidence="7">The sequence shown here is derived from an EMBL/GenBank/DDBJ whole genome shotgun (WGS) entry which is preliminary data.</text>
</comment>